<gene>
    <name evidence="13" type="ORF">Bca52824_029925</name>
</gene>
<dbReference type="PANTHER" id="PTHR24282:SF36">
    <property type="entry name" value="CYTOCHROME P450 714A1-RELATED"/>
    <property type="match status" value="1"/>
</dbReference>
<dbReference type="InterPro" id="IPR036396">
    <property type="entry name" value="Cyt_P450_sf"/>
</dbReference>
<dbReference type="SUPFAM" id="SSF48264">
    <property type="entry name" value="Cytochrome P450"/>
    <property type="match status" value="1"/>
</dbReference>
<keyword evidence="9 12" id="KW-0408">Iron</keyword>
<evidence type="ECO:0000256" key="3">
    <source>
        <dbReference type="ARBA" id="ARBA00010617"/>
    </source>
</evidence>
<proteinExistence type="inferred from homology"/>
<evidence type="ECO:0000313" key="14">
    <source>
        <dbReference type="Proteomes" id="UP000886595"/>
    </source>
</evidence>
<reference evidence="13 14" key="1">
    <citation type="submission" date="2020-02" db="EMBL/GenBank/DDBJ databases">
        <authorList>
            <person name="Ma Q."/>
            <person name="Huang Y."/>
            <person name="Song X."/>
            <person name="Pei D."/>
        </authorList>
    </citation>
    <scope>NUCLEOTIDE SEQUENCE [LARGE SCALE GENOMIC DNA]</scope>
    <source>
        <strain evidence="13">Sxm20200214</strain>
        <tissue evidence="13">Leaf</tissue>
    </source>
</reference>
<keyword evidence="10 12" id="KW-0503">Monooxygenase</keyword>
<keyword evidence="5" id="KW-0812">Transmembrane</keyword>
<evidence type="ECO:0000256" key="12">
    <source>
        <dbReference type="RuleBase" id="RU000461"/>
    </source>
</evidence>
<keyword evidence="4 12" id="KW-0349">Heme</keyword>
<dbReference type="InterPro" id="IPR050665">
    <property type="entry name" value="Cytochrome_P450_Monooxygen"/>
</dbReference>
<protein>
    <submittedName>
        <fullName evidence="13">Uncharacterized protein</fullName>
    </submittedName>
</protein>
<dbReference type="PRINTS" id="PR00385">
    <property type="entry name" value="P450"/>
</dbReference>
<dbReference type="GO" id="GO:0020037">
    <property type="term" value="F:heme binding"/>
    <property type="evidence" value="ECO:0007669"/>
    <property type="project" value="InterPro"/>
</dbReference>
<dbReference type="Gene3D" id="1.10.630.10">
    <property type="entry name" value="Cytochrome P450"/>
    <property type="match status" value="2"/>
</dbReference>
<evidence type="ECO:0000256" key="9">
    <source>
        <dbReference type="ARBA" id="ARBA00023004"/>
    </source>
</evidence>
<dbReference type="OrthoDB" id="1470350at2759"/>
<evidence type="ECO:0000256" key="10">
    <source>
        <dbReference type="ARBA" id="ARBA00023033"/>
    </source>
</evidence>
<accession>A0A8X7V3V4</accession>
<sequence length="218" mass="24409">MIGSMVAYAMQMLSKWEEMVERGGQMGCEIRVDEDLKDVSTDVISRKALESSIWETVKERETECVEAHKTDLLQLILDGAMHSYDGNLGDKSVYKRFVVDNCKSIVVAGHESTAVSVTMRLYPPTPIVGREAFTDIRLGNLMVPKGVCIWNLNPALHRDPEIWGEDANEFKQERFSEGISKACKYPQSYMPFGFGPRVCLGKNLAVLEAKVLESLIVS</sequence>
<evidence type="ECO:0000256" key="5">
    <source>
        <dbReference type="ARBA" id="ARBA00022692"/>
    </source>
</evidence>
<evidence type="ECO:0000256" key="8">
    <source>
        <dbReference type="ARBA" id="ARBA00023002"/>
    </source>
</evidence>
<keyword evidence="11" id="KW-0472">Membrane</keyword>
<keyword evidence="14" id="KW-1185">Reference proteome</keyword>
<keyword evidence="6 12" id="KW-0479">Metal-binding</keyword>
<comment type="cofactor">
    <cofactor evidence="1">
        <name>heme</name>
        <dbReference type="ChEBI" id="CHEBI:30413"/>
    </cofactor>
</comment>
<organism evidence="13 14">
    <name type="scientific">Brassica carinata</name>
    <name type="common">Ethiopian mustard</name>
    <name type="synonym">Abyssinian cabbage</name>
    <dbReference type="NCBI Taxonomy" id="52824"/>
    <lineage>
        <taxon>Eukaryota</taxon>
        <taxon>Viridiplantae</taxon>
        <taxon>Streptophyta</taxon>
        <taxon>Embryophyta</taxon>
        <taxon>Tracheophyta</taxon>
        <taxon>Spermatophyta</taxon>
        <taxon>Magnoliopsida</taxon>
        <taxon>eudicotyledons</taxon>
        <taxon>Gunneridae</taxon>
        <taxon>Pentapetalae</taxon>
        <taxon>rosids</taxon>
        <taxon>malvids</taxon>
        <taxon>Brassicales</taxon>
        <taxon>Brassicaceae</taxon>
        <taxon>Brassiceae</taxon>
        <taxon>Brassica</taxon>
    </lineage>
</organism>
<evidence type="ECO:0000256" key="4">
    <source>
        <dbReference type="ARBA" id="ARBA00022617"/>
    </source>
</evidence>
<evidence type="ECO:0000256" key="2">
    <source>
        <dbReference type="ARBA" id="ARBA00004167"/>
    </source>
</evidence>
<dbReference type="InterPro" id="IPR002397">
    <property type="entry name" value="Cyt_P450_B"/>
</dbReference>
<dbReference type="EMBL" id="JAAMPC010000007">
    <property type="protein sequence ID" value="KAG2301274.1"/>
    <property type="molecule type" value="Genomic_DNA"/>
</dbReference>
<dbReference type="InterPro" id="IPR001128">
    <property type="entry name" value="Cyt_P450"/>
</dbReference>
<dbReference type="GO" id="GO:0016705">
    <property type="term" value="F:oxidoreductase activity, acting on paired donors, with incorporation or reduction of molecular oxygen"/>
    <property type="evidence" value="ECO:0007669"/>
    <property type="project" value="InterPro"/>
</dbReference>
<keyword evidence="7" id="KW-1133">Transmembrane helix</keyword>
<dbReference type="GO" id="GO:0004497">
    <property type="term" value="F:monooxygenase activity"/>
    <property type="evidence" value="ECO:0007669"/>
    <property type="project" value="UniProtKB-KW"/>
</dbReference>
<comment type="caution">
    <text evidence="13">The sequence shown here is derived from an EMBL/GenBank/DDBJ whole genome shotgun (WGS) entry which is preliminary data.</text>
</comment>
<dbReference type="InterPro" id="IPR017972">
    <property type="entry name" value="Cyt_P450_CS"/>
</dbReference>
<evidence type="ECO:0000256" key="6">
    <source>
        <dbReference type="ARBA" id="ARBA00022723"/>
    </source>
</evidence>
<evidence type="ECO:0000256" key="7">
    <source>
        <dbReference type="ARBA" id="ARBA00022989"/>
    </source>
</evidence>
<dbReference type="Pfam" id="PF00067">
    <property type="entry name" value="p450"/>
    <property type="match status" value="1"/>
</dbReference>
<dbReference type="Proteomes" id="UP000886595">
    <property type="component" value="Unassembled WGS sequence"/>
</dbReference>
<dbReference type="PRINTS" id="PR00359">
    <property type="entry name" value="BP450"/>
</dbReference>
<dbReference type="GO" id="GO:0016020">
    <property type="term" value="C:membrane"/>
    <property type="evidence" value="ECO:0007669"/>
    <property type="project" value="UniProtKB-SubCell"/>
</dbReference>
<comment type="similarity">
    <text evidence="3 12">Belongs to the cytochrome P450 family.</text>
</comment>
<comment type="subcellular location">
    <subcellularLocation>
        <location evidence="2">Membrane</location>
        <topology evidence="2">Single-pass membrane protein</topology>
    </subcellularLocation>
</comment>
<evidence type="ECO:0000313" key="13">
    <source>
        <dbReference type="EMBL" id="KAG2301274.1"/>
    </source>
</evidence>
<evidence type="ECO:0000256" key="1">
    <source>
        <dbReference type="ARBA" id="ARBA00001971"/>
    </source>
</evidence>
<keyword evidence="8 12" id="KW-0560">Oxidoreductase</keyword>
<dbReference type="AlphaFoldDB" id="A0A8X7V3V4"/>
<dbReference type="PROSITE" id="PS00086">
    <property type="entry name" value="CYTOCHROME_P450"/>
    <property type="match status" value="1"/>
</dbReference>
<dbReference type="PANTHER" id="PTHR24282">
    <property type="entry name" value="CYTOCHROME P450 FAMILY MEMBER"/>
    <property type="match status" value="1"/>
</dbReference>
<name>A0A8X7V3V4_BRACI</name>
<dbReference type="GO" id="GO:0005506">
    <property type="term" value="F:iron ion binding"/>
    <property type="evidence" value="ECO:0007669"/>
    <property type="project" value="InterPro"/>
</dbReference>
<evidence type="ECO:0000256" key="11">
    <source>
        <dbReference type="ARBA" id="ARBA00023136"/>
    </source>
</evidence>